<keyword evidence="5" id="KW-0464">Manganese</keyword>
<dbReference type="PANTHER" id="PTHR11668:SF300">
    <property type="entry name" value="SERINE_THREONINE-PROTEIN PHOSPHATASE"/>
    <property type="match status" value="1"/>
</dbReference>
<dbReference type="eggNOG" id="KOG0374">
    <property type="taxonomic scope" value="Eukaryota"/>
</dbReference>
<comment type="catalytic activity">
    <reaction evidence="6">
        <text>O-phospho-L-seryl-[protein] + H2O = L-seryl-[protein] + phosphate</text>
        <dbReference type="Rhea" id="RHEA:20629"/>
        <dbReference type="Rhea" id="RHEA-COMP:9863"/>
        <dbReference type="Rhea" id="RHEA-COMP:11604"/>
        <dbReference type="ChEBI" id="CHEBI:15377"/>
        <dbReference type="ChEBI" id="CHEBI:29999"/>
        <dbReference type="ChEBI" id="CHEBI:43474"/>
        <dbReference type="ChEBI" id="CHEBI:83421"/>
        <dbReference type="EC" id="3.1.3.16"/>
    </reaction>
</comment>
<reference evidence="10" key="1">
    <citation type="submission" date="2006-10" db="EMBL/GenBank/DDBJ databases">
        <authorList>
            <person name="Amadeo P."/>
            <person name="Zhao Q."/>
            <person name="Wortman J."/>
            <person name="Fraser-Liggett C."/>
            <person name="Carlton J."/>
        </authorList>
    </citation>
    <scope>NUCLEOTIDE SEQUENCE</scope>
    <source>
        <strain evidence="10">G3</strain>
    </source>
</reference>
<evidence type="ECO:0000259" key="9">
    <source>
        <dbReference type="PROSITE" id="PS00125"/>
    </source>
</evidence>
<dbReference type="AlphaFoldDB" id="A2FZ03"/>
<dbReference type="PANTHER" id="PTHR11668">
    <property type="entry name" value="SERINE/THREONINE PROTEIN PHOSPHATASE"/>
    <property type="match status" value="1"/>
</dbReference>
<evidence type="ECO:0000256" key="4">
    <source>
        <dbReference type="ARBA" id="ARBA00022912"/>
    </source>
</evidence>
<dbReference type="FunFam" id="3.60.21.10:FF:000069">
    <property type="entry name" value="Serine/threonine-protein phosphatase"/>
    <property type="match status" value="1"/>
</dbReference>
<proteinExistence type="inferred from homology"/>
<dbReference type="EMBL" id="DS114159">
    <property type="protein sequence ID" value="EAX89866.1"/>
    <property type="molecule type" value="Genomic_DNA"/>
</dbReference>
<evidence type="ECO:0000256" key="6">
    <source>
        <dbReference type="ARBA" id="ARBA00047761"/>
    </source>
</evidence>
<dbReference type="OrthoDB" id="10264047at2759"/>
<dbReference type="Gene3D" id="3.60.21.10">
    <property type="match status" value="1"/>
</dbReference>
<dbReference type="GO" id="GO:0004722">
    <property type="term" value="F:protein serine/threonine phosphatase activity"/>
    <property type="evidence" value="ECO:0000318"/>
    <property type="project" value="GO_Central"/>
</dbReference>
<dbReference type="SUPFAM" id="SSF56300">
    <property type="entry name" value="Metallo-dependent phosphatases"/>
    <property type="match status" value="1"/>
</dbReference>
<dbReference type="SMART" id="SM00156">
    <property type="entry name" value="PP2Ac"/>
    <property type="match status" value="1"/>
</dbReference>
<sequence length="370" mass="41931">MNTESIEEIVFQVLLGRMNKKKRYARPITQSEIITLCRQAQKVFSREPSLLELEGGIVIVGDLHGNIDDLIRIFERLRYPPATRYLFLGDYVDRGVYGTEVMLLLFALKVKFPDCVFLIRGNHECSSLTSVYGFENEVLQKYNSDVYNSFIQTFYTLPLAAVVGQRIFCVHGGISPELGKVDVLKNIPRPKEIPLTGMISDLVWSDPEYTVDTFEPSHRGCGYLFGAEALKEFLDKNQFDLLVRSHEMCEDGVAWPYAADDSAADKCITIFSNSDYCGRENDAAVICVTEDLAVSIEMFECQFTEDPKRTILLPYWLSDLIAKKDAQRAARAKTPHPLSENTNINYSRLAKPSSNLQATYSVRRLENISN</sequence>
<gene>
    <name evidence="10" type="ORF">TVAG_303030</name>
</gene>
<dbReference type="RefSeq" id="XP_001302796.1">
    <property type="nucleotide sequence ID" value="XM_001302795.1"/>
</dbReference>
<dbReference type="Proteomes" id="UP000001542">
    <property type="component" value="Unassembled WGS sequence"/>
</dbReference>
<reference evidence="10" key="2">
    <citation type="journal article" date="2007" name="Science">
        <title>Draft genome sequence of the sexually transmitted pathogen Trichomonas vaginalis.</title>
        <authorList>
            <person name="Carlton J.M."/>
            <person name="Hirt R.P."/>
            <person name="Silva J.C."/>
            <person name="Delcher A.L."/>
            <person name="Schatz M."/>
            <person name="Zhao Q."/>
            <person name="Wortman J.R."/>
            <person name="Bidwell S.L."/>
            <person name="Alsmark U.C.M."/>
            <person name="Besteiro S."/>
            <person name="Sicheritz-Ponten T."/>
            <person name="Noel C.J."/>
            <person name="Dacks J.B."/>
            <person name="Foster P.G."/>
            <person name="Simillion C."/>
            <person name="Van de Peer Y."/>
            <person name="Miranda-Saavedra D."/>
            <person name="Barton G.J."/>
            <person name="Westrop G.D."/>
            <person name="Mueller S."/>
            <person name="Dessi D."/>
            <person name="Fiori P.L."/>
            <person name="Ren Q."/>
            <person name="Paulsen I."/>
            <person name="Zhang H."/>
            <person name="Bastida-Corcuera F.D."/>
            <person name="Simoes-Barbosa A."/>
            <person name="Brown M.T."/>
            <person name="Hayes R.D."/>
            <person name="Mukherjee M."/>
            <person name="Okumura C.Y."/>
            <person name="Schneider R."/>
            <person name="Smith A.J."/>
            <person name="Vanacova S."/>
            <person name="Villalvazo M."/>
            <person name="Haas B.J."/>
            <person name="Pertea M."/>
            <person name="Feldblyum T.V."/>
            <person name="Utterback T.R."/>
            <person name="Shu C.L."/>
            <person name="Osoegawa K."/>
            <person name="de Jong P.J."/>
            <person name="Hrdy I."/>
            <person name="Horvathova L."/>
            <person name="Zubacova Z."/>
            <person name="Dolezal P."/>
            <person name="Malik S.B."/>
            <person name="Logsdon J.M. Jr."/>
            <person name="Henze K."/>
            <person name="Gupta A."/>
            <person name="Wang C.C."/>
            <person name="Dunne R.L."/>
            <person name="Upcroft J.A."/>
            <person name="Upcroft P."/>
            <person name="White O."/>
            <person name="Salzberg S.L."/>
            <person name="Tang P."/>
            <person name="Chiu C.-H."/>
            <person name="Lee Y.-S."/>
            <person name="Embley T.M."/>
            <person name="Coombs G.H."/>
            <person name="Mottram J.C."/>
            <person name="Tachezy J."/>
            <person name="Fraser-Liggett C.M."/>
            <person name="Johnson P.J."/>
        </authorList>
    </citation>
    <scope>NUCLEOTIDE SEQUENCE [LARGE SCALE GENOMIC DNA]</scope>
    <source>
        <strain evidence="10">G3</strain>
    </source>
</reference>
<accession>A2FZ03</accession>
<evidence type="ECO:0000256" key="2">
    <source>
        <dbReference type="ARBA" id="ARBA00022723"/>
    </source>
</evidence>
<evidence type="ECO:0000313" key="10">
    <source>
        <dbReference type="EMBL" id="EAX89866.1"/>
    </source>
</evidence>
<dbReference type="InterPro" id="IPR006186">
    <property type="entry name" value="Ser/Thr-sp_prot-phosphatase"/>
</dbReference>
<dbReference type="VEuPathDB" id="TrichDB:TVAGG3_0220250"/>
<dbReference type="GO" id="GO:0046872">
    <property type="term" value="F:metal ion binding"/>
    <property type="evidence" value="ECO:0007669"/>
    <property type="project" value="UniProtKB-KW"/>
</dbReference>
<dbReference type="EC" id="3.1.3.16" evidence="8"/>
<dbReference type="PROSITE" id="PS00125">
    <property type="entry name" value="SER_THR_PHOSPHATASE"/>
    <property type="match status" value="1"/>
</dbReference>
<evidence type="ECO:0000256" key="8">
    <source>
        <dbReference type="RuleBase" id="RU004273"/>
    </source>
</evidence>
<dbReference type="KEGG" id="tva:4747540"/>
<comment type="similarity">
    <text evidence="8">Belongs to the PPP phosphatase family.</text>
</comment>
<dbReference type="VEuPathDB" id="TrichDB:TVAG_303030"/>
<comment type="catalytic activity">
    <reaction evidence="7 8">
        <text>O-phospho-L-threonyl-[protein] + H2O = L-threonyl-[protein] + phosphate</text>
        <dbReference type="Rhea" id="RHEA:47004"/>
        <dbReference type="Rhea" id="RHEA-COMP:11060"/>
        <dbReference type="Rhea" id="RHEA-COMP:11605"/>
        <dbReference type="ChEBI" id="CHEBI:15377"/>
        <dbReference type="ChEBI" id="CHEBI:30013"/>
        <dbReference type="ChEBI" id="CHEBI:43474"/>
        <dbReference type="ChEBI" id="CHEBI:61977"/>
        <dbReference type="EC" id="3.1.3.16"/>
    </reaction>
</comment>
<dbReference type="InterPro" id="IPR050341">
    <property type="entry name" value="PP1_catalytic_subunit"/>
</dbReference>
<keyword evidence="2" id="KW-0479">Metal-binding</keyword>
<dbReference type="Pfam" id="PF16891">
    <property type="entry name" value="STPPase_N"/>
    <property type="match status" value="1"/>
</dbReference>
<dbReference type="InterPro" id="IPR029052">
    <property type="entry name" value="Metallo-depent_PP-like"/>
</dbReference>
<name>A2FZ03_TRIV3</name>
<keyword evidence="11" id="KW-1185">Reference proteome</keyword>
<feature type="domain" description="Serine/threonine specific protein phosphatases" evidence="9">
    <location>
        <begin position="119"/>
        <end position="124"/>
    </location>
</feature>
<dbReference type="InterPro" id="IPR004843">
    <property type="entry name" value="Calcineurin-like_PHP"/>
</dbReference>
<organism evidence="10 11">
    <name type="scientific">Trichomonas vaginalis (strain ATCC PRA-98 / G3)</name>
    <dbReference type="NCBI Taxonomy" id="412133"/>
    <lineage>
        <taxon>Eukaryota</taxon>
        <taxon>Metamonada</taxon>
        <taxon>Parabasalia</taxon>
        <taxon>Trichomonadida</taxon>
        <taxon>Trichomonadidae</taxon>
        <taxon>Trichomonas</taxon>
    </lineage>
</organism>
<dbReference type="GO" id="GO:0005634">
    <property type="term" value="C:nucleus"/>
    <property type="evidence" value="ECO:0000318"/>
    <property type="project" value="GO_Central"/>
</dbReference>
<dbReference type="PRINTS" id="PR00114">
    <property type="entry name" value="STPHPHTASE"/>
</dbReference>
<comment type="cofactor">
    <cofactor evidence="1">
        <name>Mn(2+)</name>
        <dbReference type="ChEBI" id="CHEBI:29035"/>
    </cofactor>
</comment>
<dbReference type="SMR" id="A2FZ03"/>
<evidence type="ECO:0000256" key="7">
    <source>
        <dbReference type="ARBA" id="ARBA00048336"/>
    </source>
</evidence>
<evidence type="ECO:0000256" key="1">
    <source>
        <dbReference type="ARBA" id="ARBA00001936"/>
    </source>
</evidence>
<evidence type="ECO:0000256" key="3">
    <source>
        <dbReference type="ARBA" id="ARBA00022801"/>
    </source>
</evidence>
<protein>
    <recommendedName>
        <fullName evidence="8">Serine/threonine-protein phosphatase</fullName>
        <ecNumber evidence="8">3.1.3.16</ecNumber>
    </recommendedName>
</protein>
<dbReference type="Pfam" id="PF00149">
    <property type="entry name" value="Metallophos"/>
    <property type="match status" value="1"/>
</dbReference>
<keyword evidence="3 8" id="KW-0378">Hydrolase</keyword>
<keyword evidence="4" id="KW-0904">Protein phosphatase</keyword>
<dbReference type="STRING" id="5722.A2FZ03"/>
<evidence type="ECO:0000313" key="11">
    <source>
        <dbReference type="Proteomes" id="UP000001542"/>
    </source>
</evidence>
<dbReference type="GO" id="GO:0005737">
    <property type="term" value="C:cytoplasm"/>
    <property type="evidence" value="ECO:0000318"/>
    <property type="project" value="GO_Central"/>
</dbReference>
<dbReference type="InParanoid" id="A2FZ03"/>
<dbReference type="InterPro" id="IPR031675">
    <property type="entry name" value="STPPase_N"/>
</dbReference>
<evidence type="ECO:0000256" key="5">
    <source>
        <dbReference type="ARBA" id="ARBA00023211"/>
    </source>
</evidence>